<feature type="chain" id="PRO_5043091024" description="Peroxidase" evidence="15">
    <location>
        <begin position="30"/>
        <end position="349"/>
    </location>
</feature>
<dbReference type="GO" id="GO:0042744">
    <property type="term" value="P:hydrogen peroxide catabolic process"/>
    <property type="evidence" value="ECO:0007669"/>
    <property type="project" value="UniProtKB-KW"/>
</dbReference>
<dbReference type="PANTHER" id="PTHR31235">
    <property type="entry name" value="PEROXIDASE 25-RELATED"/>
    <property type="match status" value="1"/>
</dbReference>
<dbReference type="PROSITE" id="PS50873">
    <property type="entry name" value="PEROXIDASE_4"/>
    <property type="match status" value="1"/>
</dbReference>
<comment type="similarity">
    <text evidence="2">Belongs to the peroxidase family. Ascorbate peroxidase subfamily.</text>
</comment>
<keyword evidence="7 15" id="KW-0732">Signal</keyword>
<dbReference type="InterPro" id="IPR000823">
    <property type="entry name" value="Peroxidase_pln"/>
</dbReference>
<dbReference type="GO" id="GO:0140825">
    <property type="term" value="F:lactoperoxidase activity"/>
    <property type="evidence" value="ECO:0007669"/>
    <property type="project" value="UniProtKB-EC"/>
</dbReference>
<dbReference type="CDD" id="cd00693">
    <property type="entry name" value="secretory_peroxidase"/>
    <property type="match status" value="1"/>
</dbReference>
<feature type="domain" description="Plant heme peroxidase family profile" evidence="16">
    <location>
        <begin position="38"/>
        <end position="342"/>
    </location>
</feature>
<dbReference type="PROSITE" id="PS00435">
    <property type="entry name" value="PEROXIDASE_1"/>
    <property type="match status" value="1"/>
</dbReference>
<feature type="binding site" evidence="12">
    <location>
        <position position="82"/>
    </location>
    <ligand>
        <name>Ca(2+)</name>
        <dbReference type="ChEBI" id="CHEBI:29108"/>
        <label>1</label>
    </ligand>
</feature>
<sequence length="349" mass="39341">MMRTEAAVFLFRLLALALGLCIANHYVDAAVTLQPPVKLKWHYYRRSSTCRYAEEFVRHQVEIYYRKDKTLPAKFLRLLYSDCFVTGCDASILLDGPDSEKNAKQNRWLGGFEIIDKIKTVLEYRCPGVVSCADILNLATRDAVHLAGAPSYPVLTGRRDGTSSSVASVDLPSPSISWEQALSYFQSRGLDVLDLATLLGAHSIGNTHCSYVEDRLYNFNYTTKPDPTMNPEFAAKLRKQCPPRTINNQTDPVVFLNPDSGSTYRFAGTYFNRVKSHKSVLAIDQQLLYNKDTIQIVNEFADGADGFEDFRRSFALSVSRMGNINVLTGKAGEIRRHCRYTNKNNPYKS</sequence>
<feature type="disulfide bond" evidence="14">
    <location>
        <begin position="209"/>
        <end position="241"/>
    </location>
</feature>
<dbReference type="SUPFAM" id="SSF48113">
    <property type="entry name" value="Heme-dependent peroxidases"/>
    <property type="match status" value="1"/>
</dbReference>
<feature type="binding site" evidence="12">
    <location>
        <position position="87"/>
    </location>
    <ligand>
        <name>Ca(2+)</name>
        <dbReference type="ChEBI" id="CHEBI:29108"/>
        <label>1</label>
    </ligand>
</feature>
<feature type="binding site" evidence="12">
    <location>
        <position position="89"/>
    </location>
    <ligand>
        <name>Ca(2+)</name>
        <dbReference type="ChEBI" id="CHEBI:29108"/>
        <label>1</label>
    </ligand>
</feature>
<keyword evidence="4 15" id="KW-0575">Peroxidase</keyword>
<dbReference type="PRINTS" id="PR00458">
    <property type="entry name" value="PEROXIDASE"/>
</dbReference>
<evidence type="ECO:0000256" key="2">
    <source>
        <dbReference type="ARBA" id="ARBA00006873"/>
    </source>
</evidence>
<proteinExistence type="inferred from homology"/>
<evidence type="ECO:0000256" key="8">
    <source>
        <dbReference type="ARBA" id="ARBA00023002"/>
    </source>
</evidence>
<evidence type="ECO:0000313" key="18">
    <source>
        <dbReference type="Proteomes" id="UP001159364"/>
    </source>
</evidence>
<dbReference type="Pfam" id="PF00141">
    <property type="entry name" value="peroxidase"/>
    <property type="match status" value="1"/>
</dbReference>
<feature type="disulfide bond" evidence="14">
    <location>
        <begin position="83"/>
        <end position="88"/>
    </location>
</feature>
<dbReference type="InterPro" id="IPR019793">
    <property type="entry name" value="Peroxidases_heam-ligand_BS"/>
</dbReference>
<feature type="disulfide bond" evidence="14">
    <location>
        <begin position="50"/>
        <end position="126"/>
    </location>
</feature>
<dbReference type="AlphaFoldDB" id="A0AAV8U5Z4"/>
<comment type="function">
    <text evidence="15">Removal of H(2)O(2), oxidation of toxic reductants, biosynthesis and degradation of lignin, suberization, auxin catabolism, response to environmental stresses such as wounding, pathogen attack and oxidative stress.</text>
</comment>
<keyword evidence="10 14" id="KW-1015">Disulfide bond</keyword>
<name>A0AAV8U5Z4_9ROSI</name>
<reference evidence="17 18" key="1">
    <citation type="submission" date="2021-09" db="EMBL/GenBank/DDBJ databases">
        <title>Genomic insights and catalytic innovation underlie evolution of tropane alkaloids biosynthesis.</title>
        <authorList>
            <person name="Wang Y.-J."/>
            <person name="Tian T."/>
            <person name="Huang J.-P."/>
            <person name="Huang S.-X."/>
        </authorList>
    </citation>
    <scope>NUCLEOTIDE SEQUENCE [LARGE SCALE GENOMIC DNA]</scope>
    <source>
        <strain evidence="17">KIB-2018</strain>
        <tissue evidence="17">Leaf</tissue>
    </source>
</reference>
<dbReference type="GO" id="GO:0046872">
    <property type="term" value="F:metal ion binding"/>
    <property type="evidence" value="ECO:0007669"/>
    <property type="project" value="UniProtKB-UniRule"/>
</dbReference>
<keyword evidence="15" id="KW-0964">Secreted</keyword>
<dbReference type="Proteomes" id="UP001159364">
    <property type="component" value="Linkage Group LG01"/>
</dbReference>
<dbReference type="EC" id="1.11.1.7" evidence="3 15"/>
<dbReference type="GO" id="GO:0005576">
    <property type="term" value="C:extracellular region"/>
    <property type="evidence" value="ECO:0007669"/>
    <property type="project" value="UniProtKB-SubCell"/>
</dbReference>
<feature type="site" description="Transition state stabilizer" evidence="13">
    <location>
        <position position="77"/>
    </location>
</feature>
<evidence type="ECO:0000256" key="4">
    <source>
        <dbReference type="ARBA" id="ARBA00022559"/>
    </source>
</evidence>
<evidence type="ECO:0000259" key="16">
    <source>
        <dbReference type="PROSITE" id="PS50873"/>
    </source>
</evidence>
<keyword evidence="9 12" id="KW-0408">Iron</keyword>
<feature type="binding site" evidence="12">
    <location>
        <position position="91"/>
    </location>
    <ligand>
        <name>Ca(2+)</name>
        <dbReference type="ChEBI" id="CHEBI:29108"/>
        <label>1</label>
    </ligand>
</feature>
<dbReference type="InterPro" id="IPR002016">
    <property type="entry name" value="Haem_peroxidase"/>
</dbReference>
<feature type="disulfide bond" evidence="14">
    <location>
        <begin position="132"/>
        <end position="338"/>
    </location>
</feature>
<keyword evidence="12 15" id="KW-0106">Calcium</keyword>
<dbReference type="InterPro" id="IPR033905">
    <property type="entry name" value="Secretory_peroxidase"/>
</dbReference>
<comment type="catalytic activity">
    <reaction evidence="1 15">
        <text>2 a phenolic donor + H2O2 = 2 a phenolic radical donor + 2 H2O</text>
        <dbReference type="Rhea" id="RHEA:56136"/>
        <dbReference type="ChEBI" id="CHEBI:15377"/>
        <dbReference type="ChEBI" id="CHEBI:16240"/>
        <dbReference type="ChEBI" id="CHEBI:139520"/>
        <dbReference type="ChEBI" id="CHEBI:139521"/>
        <dbReference type="EC" id="1.11.1.7"/>
    </reaction>
</comment>
<feature type="binding site" description="axial binding residue" evidence="12">
    <location>
        <position position="202"/>
    </location>
    <ligand>
        <name>heme b</name>
        <dbReference type="ChEBI" id="CHEBI:60344"/>
    </ligand>
    <ligandPart>
        <name>Fe</name>
        <dbReference type="ChEBI" id="CHEBI:18248"/>
    </ligandPart>
</feature>
<comment type="subcellular location">
    <subcellularLocation>
        <location evidence="15">Secreted</location>
    </subcellularLocation>
</comment>
<evidence type="ECO:0000256" key="11">
    <source>
        <dbReference type="PIRSR" id="PIRSR600823-2"/>
    </source>
</evidence>
<evidence type="ECO:0000256" key="12">
    <source>
        <dbReference type="PIRSR" id="PIRSR600823-3"/>
    </source>
</evidence>
<keyword evidence="18" id="KW-1185">Reference proteome</keyword>
<organism evidence="17 18">
    <name type="scientific">Erythroxylum novogranatense</name>
    <dbReference type="NCBI Taxonomy" id="1862640"/>
    <lineage>
        <taxon>Eukaryota</taxon>
        <taxon>Viridiplantae</taxon>
        <taxon>Streptophyta</taxon>
        <taxon>Embryophyta</taxon>
        <taxon>Tracheophyta</taxon>
        <taxon>Spermatophyta</taxon>
        <taxon>Magnoliopsida</taxon>
        <taxon>eudicotyledons</taxon>
        <taxon>Gunneridae</taxon>
        <taxon>Pentapetalae</taxon>
        <taxon>rosids</taxon>
        <taxon>fabids</taxon>
        <taxon>Malpighiales</taxon>
        <taxon>Erythroxylaceae</taxon>
        <taxon>Erythroxylum</taxon>
    </lineage>
</organism>
<feature type="binding site" evidence="12">
    <location>
        <position position="100"/>
    </location>
    <ligand>
        <name>Ca(2+)</name>
        <dbReference type="ChEBI" id="CHEBI:29108"/>
        <label>1</label>
    </ligand>
</feature>
<evidence type="ECO:0000256" key="14">
    <source>
        <dbReference type="PIRSR" id="PIRSR600823-5"/>
    </source>
</evidence>
<feature type="binding site" evidence="11">
    <location>
        <position position="172"/>
    </location>
    <ligand>
        <name>substrate</name>
    </ligand>
</feature>
<keyword evidence="6 12" id="KW-0479">Metal-binding</keyword>
<keyword evidence="5 15" id="KW-0349">Heme</keyword>
<evidence type="ECO:0000256" key="15">
    <source>
        <dbReference type="RuleBase" id="RU362060"/>
    </source>
</evidence>
<dbReference type="InterPro" id="IPR010255">
    <property type="entry name" value="Haem_peroxidase_sf"/>
</dbReference>
<dbReference type="GO" id="GO:0020037">
    <property type="term" value="F:heme binding"/>
    <property type="evidence" value="ECO:0007669"/>
    <property type="project" value="UniProtKB-UniRule"/>
</dbReference>
<accession>A0AAV8U5Z4</accession>
<dbReference type="FunFam" id="1.10.420.10:FF:000007">
    <property type="entry name" value="Peroxidase"/>
    <property type="match status" value="1"/>
</dbReference>
<dbReference type="GO" id="GO:0006979">
    <property type="term" value="P:response to oxidative stress"/>
    <property type="evidence" value="ECO:0007669"/>
    <property type="project" value="UniProtKB-UniRule"/>
</dbReference>
<evidence type="ECO:0000256" key="3">
    <source>
        <dbReference type="ARBA" id="ARBA00012313"/>
    </source>
</evidence>
<dbReference type="PRINTS" id="PR00461">
    <property type="entry name" value="PLPEROXIDASE"/>
</dbReference>
<evidence type="ECO:0000256" key="6">
    <source>
        <dbReference type="ARBA" id="ARBA00022723"/>
    </source>
</evidence>
<comment type="cofactor">
    <cofactor evidence="12 15">
        <name>heme b</name>
        <dbReference type="ChEBI" id="CHEBI:60344"/>
    </cofactor>
    <text evidence="12 15">Binds 1 heme b (iron(II)-protoporphyrin IX) group per subunit.</text>
</comment>
<evidence type="ECO:0000256" key="1">
    <source>
        <dbReference type="ARBA" id="ARBA00000189"/>
    </source>
</evidence>
<gene>
    <name evidence="17" type="ORF">K2173_017192</name>
</gene>
<dbReference type="Gene3D" id="1.10.520.10">
    <property type="match status" value="1"/>
</dbReference>
<feature type="binding site" evidence="12">
    <location>
        <position position="85"/>
    </location>
    <ligand>
        <name>Ca(2+)</name>
        <dbReference type="ChEBI" id="CHEBI:29108"/>
        <label>1</label>
    </ligand>
</feature>
<evidence type="ECO:0000256" key="10">
    <source>
        <dbReference type="ARBA" id="ARBA00023157"/>
    </source>
</evidence>
<dbReference type="EMBL" id="JAIWQS010000001">
    <property type="protein sequence ID" value="KAJ8774746.1"/>
    <property type="molecule type" value="Genomic_DNA"/>
</dbReference>
<evidence type="ECO:0000313" key="17">
    <source>
        <dbReference type="EMBL" id="KAJ8774746.1"/>
    </source>
</evidence>
<keyword evidence="15" id="KW-0376">Hydrogen peroxide</keyword>
<dbReference type="Gene3D" id="1.10.420.10">
    <property type="entry name" value="Peroxidase, domain 2"/>
    <property type="match status" value="1"/>
</dbReference>
<comment type="similarity">
    <text evidence="15">Belongs to the peroxidase family. Classical plant (class III) peroxidase subfamily.</text>
</comment>
<comment type="cofactor">
    <cofactor evidence="12 15">
        <name>Ca(2+)</name>
        <dbReference type="ChEBI" id="CHEBI:29108"/>
    </cofactor>
    <text evidence="12 15">Binds 2 calcium ions per subunit.</text>
</comment>
<evidence type="ECO:0000256" key="13">
    <source>
        <dbReference type="PIRSR" id="PIRSR600823-4"/>
    </source>
</evidence>
<keyword evidence="8 15" id="KW-0560">Oxidoreductase</keyword>
<feature type="binding site" evidence="12">
    <location>
        <position position="259"/>
    </location>
    <ligand>
        <name>Ca(2+)</name>
        <dbReference type="ChEBI" id="CHEBI:29108"/>
        <label>2</label>
    </ligand>
</feature>
<evidence type="ECO:0000256" key="9">
    <source>
        <dbReference type="ARBA" id="ARBA00023004"/>
    </source>
</evidence>
<evidence type="ECO:0000256" key="5">
    <source>
        <dbReference type="ARBA" id="ARBA00022617"/>
    </source>
</evidence>
<comment type="caution">
    <text evidence="17">The sequence shown here is derived from an EMBL/GenBank/DDBJ whole genome shotgun (WGS) entry which is preliminary data.</text>
</comment>
<protein>
    <recommendedName>
        <fullName evidence="3 15">Peroxidase</fullName>
        <ecNumber evidence="3 15">1.11.1.7</ecNumber>
    </recommendedName>
</protein>
<feature type="signal peptide" evidence="15">
    <location>
        <begin position="1"/>
        <end position="29"/>
    </location>
</feature>
<evidence type="ECO:0000256" key="7">
    <source>
        <dbReference type="ARBA" id="ARBA00022729"/>
    </source>
</evidence>